<evidence type="ECO:0000259" key="10">
    <source>
        <dbReference type="PROSITE" id="PS50110"/>
    </source>
</evidence>
<evidence type="ECO:0000313" key="11">
    <source>
        <dbReference type="EMBL" id="ALL13073.1"/>
    </source>
</evidence>
<dbReference type="Pfam" id="PF25601">
    <property type="entry name" value="AAA_lid_14"/>
    <property type="match status" value="1"/>
</dbReference>
<dbReference type="CDD" id="cd00009">
    <property type="entry name" value="AAA"/>
    <property type="match status" value="1"/>
</dbReference>
<keyword evidence="7" id="KW-0804">Transcription</keyword>
<dbReference type="InterPro" id="IPR001789">
    <property type="entry name" value="Sig_transdc_resp-reg_receiver"/>
</dbReference>
<evidence type="ECO:0000256" key="8">
    <source>
        <dbReference type="PROSITE-ProRule" id="PRU00169"/>
    </source>
</evidence>
<dbReference type="GO" id="GO:0000160">
    <property type="term" value="P:phosphorelay signal transduction system"/>
    <property type="evidence" value="ECO:0007669"/>
    <property type="project" value="UniProtKB-KW"/>
</dbReference>
<dbReference type="PROSITE" id="PS50110">
    <property type="entry name" value="RESPONSE_REGULATORY"/>
    <property type="match status" value="1"/>
</dbReference>
<name>A0A0P0NZ82_9CAUL</name>
<evidence type="ECO:0000259" key="9">
    <source>
        <dbReference type="PROSITE" id="PS50045"/>
    </source>
</evidence>
<dbReference type="InterPro" id="IPR002078">
    <property type="entry name" value="Sigma_54_int"/>
</dbReference>
<keyword evidence="5" id="KW-0805">Transcription regulation</keyword>
<dbReference type="SUPFAM" id="SSF46689">
    <property type="entry name" value="Homeodomain-like"/>
    <property type="match status" value="1"/>
</dbReference>
<dbReference type="OrthoDB" id="9770562at2"/>
<evidence type="ECO:0000256" key="6">
    <source>
        <dbReference type="ARBA" id="ARBA00023159"/>
    </source>
</evidence>
<proteinExistence type="predicted"/>
<dbReference type="PANTHER" id="PTHR32071">
    <property type="entry name" value="TRANSCRIPTIONAL REGULATORY PROTEIN"/>
    <property type="match status" value="1"/>
</dbReference>
<keyword evidence="1 8" id="KW-0597">Phosphoprotein</keyword>
<dbReference type="SMART" id="SM00448">
    <property type="entry name" value="REC"/>
    <property type="match status" value="1"/>
</dbReference>
<accession>A0A0P0NZ82</accession>
<evidence type="ECO:0000256" key="3">
    <source>
        <dbReference type="ARBA" id="ARBA00022840"/>
    </source>
</evidence>
<evidence type="ECO:0000256" key="5">
    <source>
        <dbReference type="ARBA" id="ARBA00023015"/>
    </source>
</evidence>
<dbReference type="RefSeq" id="WP_062145716.1">
    <property type="nucleotide sequence ID" value="NZ_CP013002.1"/>
</dbReference>
<dbReference type="PANTHER" id="PTHR32071:SF57">
    <property type="entry name" value="C4-DICARBOXYLATE TRANSPORT TRANSCRIPTIONAL REGULATORY PROTEIN DCTD"/>
    <property type="match status" value="1"/>
</dbReference>
<dbReference type="SUPFAM" id="SSF52172">
    <property type="entry name" value="CheY-like"/>
    <property type="match status" value="1"/>
</dbReference>
<dbReference type="InterPro" id="IPR058031">
    <property type="entry name" value="AAA_lid_NorR"/>
</dbReference>
<dbReference type="CDD" id="cd17549">
    <property type="entry name" value="REC_DctD-like"/>
    <property type="match status" value="1"/>
</dbReference>
<evidence type="ECO:0000313" key="12">
    <source>
        <dbReference type="Proteomes" id="UP000056905"/>
    </source>
</evidence>
<sequence>MIPDVPVNKVAFIDDDNDLRAANVQALQLAGFEVLAFSSAEAALRVLGRDFPGAVVSDIRMPRMDGRQLFQKLKDEDPDLPVILVTGHGDIAEAVEALQAGVYDFVAKPYGPERLVASIRRALEKRRLVLDNRLLRSTAESAKTDWPLIGQTPIMDRLRATLRQLANADVDVLLEGETGVGKELAARALHNWGRRCHRAFVAVDCAALPSAALNSELFGHELGAFDGAVRQRVGRIQQADRGTLFLDEIETLPLEAQGKFLRVLEEREITPLGSNQVQTLDLRVVASVKSDLSEAVSGGLFRADLFHRLDVVRLRIPPLRERRDDIPLLFAHFLARACERLDGPQPVVTDQMRWRLHNHSWPGNIRELAHYAQRVALGLADEADSSTMAEHPPLPERVASYEARVIEDTLTATAGDIRATLEVLRIPRKTFYDKVDRHGIDLALYRQR</sequence>
<feature type="modified residue" description="4-aspartylphosphate" evidence="8">
    <location>
        <position position="58"/>
    </location>
</feature>
<dbReference type="SMART" id="SM00382">
    <property type="entry name" value="AAA"/>
    <property type="match status" value="1"/>
</dbReference>
<evidence type="ECO:0000256" key="4">
    <source>
        <dbReference type="ARBA" id="ARBA00023012"/>
    </source>
</evidence>
<dbReference type="Pfam" id="PF00072">
    <property type="entry name" value="Response_reg"/>
    <property type="match status" value="1"/>
</dbReference>
<organism evidence="11 12">
    <name type="scientific">Caulobacter henricii</name>
    <dbReference type="NCBI Taxonomy" id="69395"/>
    <lineage>
        <taxon>Bacteria</taxon>
        <taxon>Pseudomonadati</taxon>
        <taxon>Pseudomonadota</taxon>
        <taxon>Alphaproteobacteria</taxon>
        <taxon>Caulobacterales</taxon>
        <taxon>Caulobacteraceae</taxon>
        <taxon>Caulobacter</taxon>
    </lineage>
</organism>
<dbReference type="Gene3D" id="1.10.10.60">
    <property type="entry name" value="Homeodomain-like"/>
    <property type="match status" value="1"/>
</dbReference>
<reference evidence="11 12" key="1">
    <citation type="submission" date="2015-10" db="EMBL/GenBank/DDBJ databases">
        <title>Conservation of the essential genome among Caulobacter and Brevundimonas species.</title>
        <authorList>
            <person name="Scott D."/>
            <person name="Ely B."/>
        </authorList>
    </citation>
    <scope>NUCLEOTIDE SEQUENCE [LARGE SCALE GENOMIC DNA]</scope>
    <source>
        <strain evidence="11 12">CB4</strain>
    </source>
</reference>
<protein>
    <submittedName>
        <fullName evidence="11">Fis family transcriptional regulator</fullName>
    </submittedName>
</protein>
<dbReference type="FunFam" id="3.40.50.300:FF:000006">
    <property type="entry name" value="DNA-binding transcriptional regulator NtrC"/>
    <property type="match status" value="1"/>
</dbReference>
<dbReference type="InterPro" id="IPR025944">
    <property type="entry name" value="Sigma_54_int_dom_CS"/>
</dbReference>
<dbReference type="AlphaFoldDB" id="A0A0P0NZ82"/>
<keyword evidence="2" id="KW-0547">Nucleotide-binding</keyword>
<dbReference type="FunFam" id="3.40.50.2300:FF:000018">
    <property type="entry name" value="DNA-binding transcriptional regulator NtrC"/>
    <property type="match status" value="1"/>
</dbReference>
<dbReference type="Pfam" id="PF00158">
    <property type="entry name" value="Sigma54_activat"/>
    <property type="match status" value="1"/>
</dbReference>
<keyword evidence="3" id="KW-0067">ATP-binding</keyword>
<feature type="domain" description="Response regulatory" evidence="10">
    <location>
        <begin position="9"/>
        <end position="123"/>
    </location>
</feature>
<gene>
    <name evidence="11" type="ORF">AQ619_06750</name>
</gene>
<evidence type="ECO:0000256" key="2">
    <source>
        <dbReference type="ARBA" id="ARBA00022741"/>
    </source>
</evidence>
<keyword evidence="6" id="KW-0010">Activator</keyword>
<dbReference type="InterPro" id="IPR011006">
    <property type="entry name" value="CheY-like_superfamily"/>
</dbReference>
<dbReference type="Gene3D" id="3.40.50.2300">
    <property type="match status" value="1"/>
</dbReference>
<keyword evidence="12" id="KW-1185">Reference proteome</keyword>
<dbReference type="PROSITE" id="PS00688">
    <property type="entry name" value="SIGMA54_INTERACT_3"/>
    <property type="match status" value="1"/>
</dbReference>
<evidence type="ECO:0000256" key="1">
    <source>
        <dbReference type="ARBA" id="ARBA00022553"/>
    </source>
</evidence>
<dbReference type="InterPro" id="IPR009057">
    <property type="entry name" value="Homeodomain-like_sf"/>
</dbReference>
<feature type="domain" description="Sigma-54 factor interaction" evidence="9">
    <location>
        <begin position="148"/>
        <end position="377"/>
    </location>
</feature>
<dbReference type="STRING" id="69395.AQ619_06750"/>
<evidence type="ECO:0000256" key="7">
    <source>
        <dbReference type="ARBA" id="ARBA00023163"/>
    </source>
</evidence>
<dbReference type="GO" id="GO:0006355">
    <property type="term" value="P:regulation of DNA-templated transcription"/>
    <property type="evidence" value="ECO:0007669"/>
    <property type="project" value="InterPro"/>
</dbReference>
<keyword evidence="4" id="KW-0902">Two-component regulatory system</keyword>
<dbReference type="Proteomes" id="UP000056905">
    <property type="component" value="Chromosome"/>
</dbReference>
<dbReference type="Gene3D" id="3.40.50.300">
    <property type="entry name" value="P-loop containing nucleotide triphosphate hydrolases"/>
    <property type="match status" value="1"/>
</dbReference>
<dbReference type="SUPFAM" id="SSF52540">
    <property type="entry name" value="P-loop containing nucleoside triphosphate hydrolases"/>
    <property type="match status" value="1"/>
</dbReference>
<dbReference type="GO" id="GO:0005524">
    <property type="term" value="F:ATP binding"/>
    <property type="evidence" value="ECO:0007669"/>
    <property type="project" value="UniProtKB-KW"/>
</dbReference>
<dbReference type="InterPro" id="IPR003593">
    <property type="entry name" value="AAA+_ATPase"/>
</dbReference>
<dbReference type="InterPro" id="IPR027417">
    <property type="entry name" value="P-loop_NTPase"/>
</dbReference>
<dbReference type="Gene3D" id="1.10.8.60">
    <property type="match status" value="1"/>
</dbReference>
<dbReference type="EMBL" id="CP013002">
    <property type="protein sequence ID" value="ALL13073.1"/>
    <property type="molecule type" value="Genomic_DNA"/>
</dbReference>
<dbReference type="KEGG" id="chq:AQ619_06750"/>
<dbReference type="PROSITE" id="PS50045">
    <property type="entry name" value="SIGMA54_INTERACT_4"/>
    <property type="match status" value="1"/>
</dbReference>